<dbReference type="GO" id="GO:0009231">
    <property type="term" value="P:riboflavin biosynthetic process"/>
    <property type="evidence" value="ECO:0007669"/>
    <property type="project" value="UniProtKB-KW"/>
</dbReference>
<dbReference type="GO" id="GO:0046872">
    <property type="term" value="F:metal ion binding"/>
    <property type="evidence" value="ECO:0007669"/>
    <property type="project" value="UniProtKB-KW"/>
</dbReference>
<accession>A0A939DSD0</accession>
<evidence type="ECO:0000256" key="2">
    <source>
        <dbReference type="ARBA" id="ARBA00022619"/>
    </source>
</evidence>
<organism evidence="5 6">
    <name type="scientific">Bowmanella dokdonensis</name>
    <dbReference type="NCBI Taxonomy" id="751969"/>
    <lineage>
        <taxon>Bacteria</taxon>
        <taxon>Pseudomonadati</taxon>
        <taxon>Pseudomonadota</taxon>
        <taxon>Gammaproteobacteria</taxon>
        <taxon>Alteromonadales</taxon>
        <taxon>Alteromonadaceae</taxon>
        <taxon>Bowmanella</taxon>
    </lineage>
</organism>
<feature type="domain" description="GTP cyclohydrolase II" evidence="4">
    <location>
        <begin position="1"/>
        <end position="27"/>
    </location>
</feature>
<keyword evidence="3" id="KW-0479">Metal-binding</keyword>
<dbReference type="InterPro" id="IPR036144">
    <property type="entry name" value="RibA-like_sf"/>
</dbReference>
<dbReference type="InterPro" id="IPR032677">
    <property type="entry name" value="GTP_cyclohydro_II"/>
</dbReference>
<dbReference type="PANTHER" id="PTHR21327:SF18">
    <property type="entry name" value="3,4-DIHYDROXY-2-BUTANONE 4-PHOSPHATE SYNTHASE"/>
    <property type="match status" value="1"/>
</dbReference>
<feature type="non-terminal residue" evidence="5">
    <location>
        <position position="1"/>
    </location>
</feature>
<dbReference type="SUPFAM" id="SSF142695">
    <property type="entry name" value="RibA-like"/>
    <property type="match status" value="1"/>
</dbReference>
<evidence type="ECO:0000256" key="1">
    <source>
        <dbReference type="ARBA" id="ARBA00005104"/>
    </source>
</evidence>
<keyword evidence="6" id="KW-1185">Reference proteome</keyword>
<sequence>KVQLMTNNPRKIKALTDLGIEVVGRTPIDHGITDDNKGYIRTKTQKLGHEFDPHLLK</sequence>
<dbReference type="GO" id="GO:0008686">
    <property type="term" value="F:3,4-dihydroxy-2-butanone-4-phosphate synthase activity"/>
    <property type="evidence" value="ECO:0007669"/>
    <property type="project" value="TreeGrafter"/>
</dbReference>
<evidence type="ECO:0000313" key="5">
    <source>
        <dbReference type="EMBL" id="MBN7827874.1"/>
    </source>
</evidence>
<name>A0A939DSD0_9ALTE</name>
<evidence type="ECO:0000313" key="6">
    <source>
        <dbReference type="Proteomes" id="UP000664654"/>
    </source>
</evidence>
<proteinExistence type="predicted"/>
<dbReference type="Pfam" id="PF00925">
    <property type="entry name" value="GTP_cyclohydro2"/>
    <property type="match status" value="1"/>
</dbReference>
<dbReference type="PANTHER" id="PTHR21327">
    <property type="entry name" value="GTP CYCLOHYDROLASE II-RELATED"/>
    <property type="match status" value="1"/>
</dbReference>
<comment type="caution">
    <text evidence="5">The sequence shown here is derived from an EMBL/GenBank/DDBJ whole genome shotgun (WGS) entry which is preliminary data.</text>
</comment>
<evidence type="ECO:0000256" key="3">
    <source>
        <dbReference type="ARBA" id="ARBA00022723"/>
    </source>
</evidence>
<comment type="pathway">
    <text evidence="1">Cofactor biosynthesis; riboflavin biosynthesis.</text>
</comment>
<dbReference type="Gene3D" id="3.40.50.10990">
    <property type="entry name" value="GTP cyclohydrolase II"/>
    <property type="match status" value="1"/>
</dbReference>
<gene>
    <name evidence="5" type="ORF">J0A66_21830</name>
</gene>
<dbReference type="GO" id="GO:0005829">
    <property type="term" value="C:cytosol"/>
    <property type="evidence" value="ECO:0007669"/>
    <property type="project" value="TreeGrafter"/>
</dbReference>
<protein>
    <submittedName>
        <fullName evidence="5">GTP cyclohydrolase II</fullName>
    </submittedName>
</protein>
<evidence type="ECO:0000259" key="4">
    <source>
        <dbReference type="Pfam" id="PF00925"/>
    </source>
</evidence>
<dbReference type="AlphaFoldDB" id="A0A939DSD0"/>
<keyword evidence="2" id="KW-0686">Riboflavin biosynthesis</keyword>
<dbReference type="Proteomes" id="UP000664654">
    <property type="component" value="Unassembled WGS sequence"/>
</dbReference>
<reference evidence="5" key="1">
    <citation type="submission" date="2021-03" db="EMBL/GenBank/DDBJ databases">
        <title>novel species isolated from a fishpond in China.</title>
        <authorList>
            <person name="Lu H."/>
            <person name="Cai Z."/>
        </authorList>
    </citation>
    <scope>NUCLEOTIDE SEQUENCE</scope>
    <source>
        <strain evidence="5">JCM 30855</strain>
    </source>
</reference>
<dbReference type="EMBL" id="JAFKCV010000121">
    <property type="protein sequence ID" value="MBN7827874.1"/>
    <property type="molecule type" value="Genomic_DNA"/>
</dbReference>